<comment type="caution">
    <text evidence="2">The sequence shown here is derived from an EMBL/GenBank/DDBJ whole genome shotgun (WGS) entry which is preliminary data.</text>
</comment>
<keyword evidence="3" id="KW-1185">Reference proteome</keyword>
<dbReference type="RefSeq" id="WP_167195977.1">
    <property type="nucleotide sequence ID" value="NZ_JAAORB010000013.1"/>
</dbReference>
<dbReference type="Pfam" id="PF22262">
    <property type="entry name" value="DUF6950"/>
    <property type="match status" value="1"/>
</dbReference>
<evidence type="ECO:0000313" key="3">
    <source>
        <dbReference type="Proteomes" id="UP000639775"/>
    </source>
</evidence>
<gene>
    <name evidence="2" type="ORF">HAT86_08775</name>
</gene>
<protein>
    <recommendedName>
        <fullName evidence="1">DUF6950 domain-containing protein</fullName>
    </recommendedName>
</protein>
<dbReference type="Proteomes" id="UP000639775">
    <property type="component" value="Unassembled WGS sequence"/>
</dbReference>
<reference evidence="2" key="1">
    <citation type="submission" date="2020-03" db="EMBL/GenBank/DDBJ databases">
        <title>Roseovarius gahaiensis sp. nov., isolated from Gahai Saline Lake, China.</title>
        <authorList>
            <person name="Sun X."/>
        </authorList>
    </citation>
    <scope>NUCLEOTIDE SEQUENCE</scope>
    <source>
        <strain evidence="2">GH877</strain>
    </source>
</reference>
<sequence length="130" mass="14216">MDRLSLLIAYAAEAGTRPFRPGRHDCALFAAGWVKLATGQDLARGWRSTYRSLKRGQRLLEEAGFADHMAFAAAHLPEIAPAFAQLGDLAVLDDQAFGIVAGEMIYCLKPEGLGLVPRGQMRRTFQVRSA</sequence>
<dbReference type="EMBL" id="JAAORB010000013">
    <property type="protein sequence ID" value="NHQ74556.1"/>
    <property type="molecule type" value="Genomic_DNA"/>
</dbReference>
<dbReference type="InterPro" id="IPR053802">
    <property type="entry name" value="DUF6950"/>
</dbReference>
<dbReference type="AlphaFoldDB" id="A0A967BED0"/>
<evidence type="ECO:0000313" key="2">
    <source>
        <dbReference type="EMBL" id="NHQ74556.1"/>
    </source>
</evidence>
<feature type="domain" description="DUF6950" evidence="1">
    <location>
        <begin position="7"/>
        <end position="127"/>
    </location>
</feature>
<evidence type="ECO:0000259" key="1">
    <source>
        <dbReference type="Pfam" id="PF22262"/>
    </source>
</evidence>
<name>A0A967BED0_9RHOB</name>
<accession>A0A967BED0</accession>
<proteinExistence type="predicted"/>
<organism evidence="2 3">
    <name type="scientific">Roseovarius gahaiensis</name>
    <dbReference type="NCBI Taxonomy" id="2716691"/>
    <lineage>
        <taxon>Bacteria</taxon>
        <taxon>Pseudomonadati</taxon>
        <taxon>Pseudomonadota</taxon>
        <taxon>Alphaproteobacteria</taxon>
        <taxon>Rhodobacterales</taxon>
        <taxon>Roseobacteraceae</taxon>
        <taxon>Roseovarius</taxon>
    </lineage>
</organism>